<evidence type="ECO:0000313" key="1">
    <source>
        <dbReference type="EMBL" id="SGZ06756.1"/>
    </source>
</evidence>
<gene>
    <name evidence="1" type="primary">BQ5605_C031g10967</name>
    <name evidence="1" type="ORF">BQ5605_C031G10967</name>
</gene>
<reference evidence="1 2" key="1">
    <citation type="submission" date="2016-11" db="EMBL/GenBank/DDBJ databases">
        <authorList>
            <person name="Jaros S."/>
            <person name="Januszkiewicz K."/>
            <person name="Wedrychowicz H."/>
        </authorList>
    </citation>
    <scope>NUCLEOTIDE SEQUENCE [LARGE SCALE GENOMIC DNA]</scope>
</reference>
<organism evidence="1 2">
    <name type="scientific">Microbotryum silenes-dioicae</name>
    <dbReference type="NCBI Taxonomy" id="796604"/>
    <lineage>
        <taxon>Eukaryota</taxon>
        <taxon>Fungi</taxon>
        <taxon>Dikarya</taxon>
        <taxon>Basidiomycota</taxon>
        <taxon>Pucciniomycotina</taxon>
        <taxon>Microbotryomycetes</taxon>
        <taxon>Microbotryales</taxon>
        <taxon>Microbotryaceae</taxon>
        <taxon>Microbotryum</taxon>
    </lineage>
</organism>
<name>A0A2X0N3S4_9BASI</name>
<dbReference type="AlphaFoldDB" id="A0A2X0N3S4"/>
<dbReference type="EMBL" id="FQNC01000068">
    <property type="protein sequence ID" value="SGZ06756.1"/>
    <property type="molecule type" value="Genomic_DNA"/>
</dbReference>
<keyword evidence="2" id="KW-1185">Reference proteome</keyword>
<dbReference type="Proteomes" id="UP000249464">
    <property type="component" value="Unassembled WGS sequence"/>
</dbReference>
<accession>A0A2X0N3S4</accession>
<proteinExistence type="predicted"/>
<evidence type="ECO:0000313" key="2">
    <source>
        <dbReference type="Proteomes" id="UP000249464"/>
    </source>
</evidence>
<protein>
    <submittedName>
        <fullName evidence="1">BQ5605_C031g10967 protein</fullName>
    </submittedName>
</protein>
<sequence length="67" mass="7449">MPTAAHLIRERSTPSAIWHRRRGIGCQPRATEILQESGGLISTVITPEDDEDGDEVVVEEEGEDFNM</sequence>